<feature type="transmembrane region" description="Helical" evidence="1">
    <location>
        <begin position="156"/>
        <end position="177"/>
    </location>
</feature>
<gene>
    <name evidence="2" type="ORF">SAMN02745120_0317</name>
</gene>
<feature type="transmembrane region" description="Helical" evidence="1">
    <location>
        <begin position="321"/>
        <end position="339"/>
    </location>
</feature>
<feature type="transmembrane region" description="Helical" evidence="1">
    <location>
        <begin position="184"/>
        <end position="205"/>
    </location>
</feature>
<keyword evidence="1" id="KW-1133">Transmembrane helix</keyword>
<feature type="transmembrane region" description="Helical" evidence="1">
    <location>
        <begin position="22"/>
        <end position="40"/>
    </location>
</feature>
<dbReference type="Proteomes" id="UP000243406">
    <property type="component" value="Unassembled WGS sequence"/>
</dbReference>
<evidence type="ECO:0000313" key="3">
    <source>
        <dbReference type="Proteomes" id="UP000243406"/>
    </source>
</evidence>
<feature type="transmembrane region" description="Helical" evidence="1">
    <location>
        <begin position="110"/>
        <end position="136"/>
    </location>
</feature>
<organism evidence="2 3">
    <name type="scientific">Acetoanaerobium noterae</name>
    <dbReference type="NCBI Taxonomy" id="745369"/>
    <lineage>
        <taxon>Bacteria</taxon>
        <taxon>Bacillati</taxon>
        <taxon>Bacillota</taxon>
        <taxon>Clostridia</taxon>
        <taxon>Peptostreptococcales</taxon>
        <taxon>Filifactoraceae</taxon>
        <taxon>Acetoanaerobium</taxon>
    </lineage>
</organism>
<feature type="transmembrane region" description="Helical" evidence="1">
    <location>
        <begin position="251"/>
        <end position="272"/>
    </location>
</feature>
<name>A0A1T4ZT65_9FIRM</name>
<proteinExistence type="predicted"/>
<keyword evidence="1" id="KW-0472">Membrane</keyword>
<dbReference type="OrthoDB" id="1706490at2"/>
<dbReference type="PANTHER" id="PTHR39177">
    <property type="entry name" value="ABC TRANSPORTER PERMEASE YTRC-RELATED"/>
    <property type="match status" value="1"/>
</dbReference>
<evidence type="ECO:0000256" key="1">
    <source>
        <dbReference type="SAM" id="Phobius"/>
    </source>
</evidence>
<dbReference type="EMBL" id="FUYN01000001">
    <property type="protein sequence ID" value="SKB25513.1"/>
    <property type="molecule type" value="Genomic_DNA"/>
</dbReference>
<dbReference type="AlphaFoldDB" id="A0A1T4ZT65"/>
<feature type="transmembrane region" description="Helical" evidence="1">
    <location>
        <begin position="71"/>
        <end position="89"/>
    </location>
</feature>
<keyword evidence="1" id="KW-0812">Transmembrane</keyword>
<accession>A0A1T4ZT65</accession>
<reference evidence="3" key="1">
    <citation type="submission" date="2017-02" db="EMBL/GenBank/DDBJ databases">
        <authorList>
            <person name="Varghese N."/>
            <person name="Submissions S."/>
        </authorList>
    </citation>
    <scope>NUCLEOTIDE SEQUENCE [LARGE SCALE GENOMIC DNA]</scope>
    <source>
        <strain evidence="3">ATCC 35199</strain>
    </source>
</reference>
<protein>
    <submittedName>
        <fullName evidence="2">ABC-2 type transport system permease protein</fullName>
    </submittedName>
</protein>
<dbReference type="InterPro" id="IPR053046">
    <property type="entry name" value="ABC-5_transporter"/>
</dbReference>
<keyword evidence="3" id="KW-1185">Reference proteome</keyword>
<dbReference type="RefSeq" id="WP_079588314.1">
    <property type="nucleotide sequence ID" value="NZ_CP154629.1"/>
</dbReference>
<evidence type="ECO:0000313" key="2">
    <source>
        <dbReference type="EMBL" id="SKB25513.1"/>
    </source>
</evidence>
<dbReference type="PANTHER" id="PTHR39177:SF1">
    <property type="entry name" value="ABC TRANSPORTER PERMEASE YTRC-RELATED"/>
    <property type="match status" value="1"/>
</dbReference>
<feature type="transmembrane region" description="Helical" evidence="1">
    <location>
        <begin position="292"/>
        <end position="309"/>
    </location>
</feature>
<sequence>MLSKILPFNKTLLRKDWHITKWFFYSYLILLIMAVPYNVARNLSKLNSNSYDTMNNLLYTLRRVLNLENELVIVALIIIPVALSVALIGEEKRKKTIEIMISGPFSRFEIFFNKIVLGIFILVVPILISGISLLIMRGTSDYVGMMFTSSQIMIWIFSYSAFAISMFSFSCIMGMLFGSSIGQFICTYIFGVFPIVFYEMFYLSYSSLYTLINGKELAYENAVRSVSKYFEMITPMQFFFRTFDYSQSAQIFFSFRLLAVAIGMLLIALVLFDLSKMEKNSEVLTFESLEGFFRLGVFLSSILAGGIIFSEMIELGTPGLFIGYVVGGFAGYKIPLYLIQKNRAS</sequence>